<dbReference type="Proteomes" id="UP000199476">
    <property type="component" value="Unassembled WGS sequence"/>
</dbReference>
<protein>
    <submittedName>
        <fullName evidence="4">DnaJ like chaperone protein</fullName>
    </submittedName>
</protein>
<feature type="domain" description="J" evidence="3">
    <location>
        <begin position="187"/>
        <end position="251"/>
    </location>
</feature>
<dbReference type="SUPFAM" id="SSF46565">
    <property type="entry name" value="Chaperone J-domain"/>
    <property type="match status" value="1"/>
</dbReference>
<evidence type="ECO:0000259" key="3">
    <source>
        <dbReference type="PROSITE" id="PS50076"/>
    </source>
</evidence>
<dbReference type="Gene3D" id="1.10.3680.10">
    <property type="entry name" value="TerB-like"/>
    <property type="match status" value="1"/>
</dbReference>
<dbReference type="InterPro" id="IPR036869">
    <property type="entry name" value="J_dom_sf"/>
</dbReference>
<dbReference type="InterPro" id="IPR001623">
    <property type="entry name" value="DnaJ_domain"/>
</dbReference>
<evidence type="ECO:0000256" key="2">
    <source>
        <dbReference type="SAM" id="Phobius"/>
    </source>
</evidence>
<dbReference type="Pfam" id="PF05099">
    <property type="entry name" value="TerB"/>
    <property type="match status" value="1"/>
</dbReference>
<keyword evidence="2" id="KW-1133">Transmembrane helix</keyword>
<dbReference type="SUPFAM" id="SSF158682">
    <property type="entry name" value="TerB-like"/>
    <property type="match status" value="1"/>
</dbReference>
<dbReference type="InterPro" id="IPR007791">
    <property type="entry name" value="DjlA_N"/>
</dbReference>
<dbReference type="CDD" id="cd06257">
    <property type="entry name" value="DnaJ"/>
    <property type="match status" value="1"/>
</dbReference>
<dbReference type="EMBL" id="FNGO01000030">
    <property type="protein sequence ID" value="SDM36997.1"/>
    <property type="molecule type" value="Genomic_DNA"/>
</dbReference>
<dbReference type="Gene3D" id="1.10.287.110">
    <property type="entry name" value="DnaJ domain"/>
    <property type="match status" value="1"/>
</dbReference>
<organism evidence="4 5">
    <name type="scientific">Halarsenatibacter silvermanii</name>
    <dbReference type="NCBI Taxonomy" id="321763"/>
    <lineage>
        <taxon>Bacteria</taxon>
        <taxon>Bacillati</taxon>
        <taxon>Bacillota</taxon>
        <taxon>Clostridia</taxon>
        <taxon>Halanaerobiales</taxon>
        <taxon>Halarsenatibacteraceae</taxon>
        <taxon>Halarsenatibacter</taxon>
    </lineage>
</organism>
<proteinExistence type="predicted"/>
<keyword evidence="2" id="KW-0472">Membrane</keyword>
<evidence type="ECO:0000256" key="1">
    <source>
        <dbReference type="ARBA" id="ARBA00022705"/>
    </source>
</evidence>
<reference evidence="4 5" key="1">
    <citation type="submission" date="2016-10" db="EMBL/GenBank/DDBJ databases">
        <authorList>
            <person name="de Groot N.N."/>
        </authorList>
    </citation>
    <scope>NUCLEOTIDE SEQUENCE [LARGE SCALE GENOMIC DNA]</scope>
    <source>
        <strain evidence="4 5">SLAS-1</strain>
    </source>
</reference>
<dbReference type="InterPro" id="IPR050817">
    <property type="entry name" value="DjlA_DnaK_co-chaperone"/>
</dbReference>
<name>A0A1G9SNQ9_9FIRM</name>
<gene>
    <name evidence="4" type="ORF">SAMN04488692_1306</name>
</gene>
<dbReference type="PROSITE" id="PS50076">
    <property type="entry name" value="DNAJ_2"/>
    <property type="match status" value="1"/>
</dbReference>
<dbReference type="InterPro" id="IPR029024">
    <property type="entry name" value="TerB-like"/>
</dbReference>
<dbReference type="AlphaFoldDB" id="A0A1G9SNQ9"/>
<sequence length="252" mass="28959">MGCSTTMLGIIIGFFVANFPGAIFGGLLGYVMENKLGNKTRTGGKGYYSNNSRQGIKREAVLKNLFALLAKYSQADGQVTRAEIRIIDEFIEKKLHLTGRDRKMAINYFDEAKRSGKSFSFYAEKFAGLINYDQNLLSQLLELLQRIGKAEGKMSSEQQELIDRAKKIFRVSRRNYAAQSKDKELREAYRTLDLDPEVNLKKVKKRYREMAKKYHPDRAIAEDMPEEFVEMAKEKFSEIKDAYELIMEIEGN</sequence>
<keyword evidence="1" id="KW-0235">DNA replication</keyword>
<dbReference type="GO" id="GO:0006260">
    <property type="term" value="P:DNA replication"/>
    <property type="evidence" value="ECO:0007669"/>
    <property type="project" value="UniProtKB-KW"/>
</dbReference>
<feature type="transmembrane region" description="Helical" evidence="2">
    <location>
        <begin position="6"/>
        <end position="31"/>
    </location>
</feature>
<keyword evidence="2" id="KW-0812">Transmembrane</keyword>
<dbReference type="RefSeq" id="WP_089761968.1">
    <property type="nucleotide sequence ID" value="NZ_FNGO01000030.1"/>
</dbReference>
<evidence type="ECO:0000313" key="4">
    <source>
        <dbReference type="EMBL" id="SDM36997.1"/>
    </source>
</evidence>
<dbReference type="SMART" id="SM00271">
    <property type="entry name" value="DnaJ"/>
    <property type="match status" value="1"/>
</dbReference>
<dbReference type="Pfam" id="PF00226">
    <property type="entry name" value="DnaJ"/>
    <property type="match status" value="1"/>
</dbReference>
<dbReference type="PRINTS" id="PR00625">
    <property type="entry name" value="JDOMAIN"/>
</dbReference>
<accession>A0A1G9SNQ9</accession>
<dbReference type="OrthoDB" id="9779889at2"/>
<evidence type="ECO:0000313" key="5">
    <source>
        <dbReference type="Proteomes" id="UP000199476"/>
    </source>
</evidence>
<dbReference type="STRING" id="321763.SAMN04488692_1306"/>
<keyword evidence="5" id="KW-1185">Reference proteome</keyword>
<dbReference type="PANTHER" id="PTHR24074">
    <property type="entry name" value="CO-CHAPERONE PROTEIN DJLA"/>
    <property type="match status" value="1"/>
</dbReference>